<reference evidence="2" key="1">
    <citation type="submission" date="2008-12" db="EMBL/GenBank/DDBJ databases">
        <title>Complete sequence of Chloroflexus aggregans DSM 9485.</title>
        <authorList>
            <consortium name="US DOE Joint Genome Institute"/>
            <person name="Lucas S."/>
            <person name="Copeland A."/>
            <person name="Lapidus A."/>
            <person name="Glavina del Rio T."/>
            <person name="Dalin E."/>
            <person name="Tice H."/>
            <person name="Pitluck S."/>
            <person name="Foster B."/>
            <person name="Larimer F."/>
            <person name="Land M."/>
            <person name="Hauser L."/>
            <person name="Kyrpides N."/>
            <person name="Mikhailova N."/>
            <person name="Bryant D."/>
            <person name="Richardson P."/>
        </authorList>
    </citation>
    <scope>NUCLEOTIDE SEQUENCE</scope>
    <source>
        <strain evidence="2">DSM 9485</strain>
    </source>
</reference>
<keyword evidence="1" id="KW-0732">Signal</keyword>
<dbReference type="Proteomes" id="UP000002508">
    <property type="component" value="Chromosome"/>
</dbReference>
<proteinExistence type="predicted"/>
<evidence type="ECO:0008006" key="4">
    <source>
        <dbReference type="Google" id="ProtNLM"/>
    </source>
</evidence>
<dbReference type="OrthoDB" id="166306at2"/>
<dbReference type="AlphaFoldDB" id="B8G3W6"/>
<evidence type="ECO:0000256" key="1">
    <source>
        <dbReference type="SAM" id="SignalP"/>
    </source>
</evidence>
<gene>
    <name evidence="2" type="ordered locus">Cagg_2497</name>
</gene>
<evidence type="ECO:0000313" key="2">
    <source>
        <dbReference type="EMBL" id="ACL25368.1"/>
    </source>
</evidence>
<dbReference type="HOGENOM" id="CLU_673857_0_0_0"/>
<accession>B8G3W6</accession>
<feature type="chain" id="PRO_5002872750" description="DUF11 domain-containing protein" evidence="1">
    <location>
        <begin position="21"/>
        <end position="408"/>
    </location>
</feature>
<evidence type="ECO:0000313" key="3">
    <source>
        <dbReference type="Proteomes" id="UP000002508"/>
    </source>
</evidence>
<dbReference type="PROSITE" id="PS51257">
    <property type="entry name" value="PROKAR_LIPOPROTEIN"/>
    <property type="match status" value="1"/>
</dbReference>
<name>B8G3W6_CHLAD</name>
<sequence>MYRYLVILLMVWLSCSVPIAAAQSLPTFTLDFEGFADNLAINTYAGAVFGDGWRFGDVRSGRYNAPYPGACPDFGGMCAFTLNGNGFARVSGSGSGRIILPPGVVSFGVAVSTSDLVAVTAFAADGTVIATASVFANTFTGRLDRVTLTAPTNRTIKTIEISGLRDTWLIDDVEYAVVPTTVRPARVTLAQRIVDVARSGELLTLDLVLENYGRGPMMAATIELPFDETTLVLLDVRTSRVDVWVSEVKPGLITIRTGPLAAERDLVTMTIRFQVRVDAPVGMAIGREARLSYRDGVTEFGRGRSNLPRTVIGLGSELTHRRTPEITIAGQTLTYAAEGFAPGEPVGIWYNPPDGAPPVTVTTVRADGDGRVSGTLSLRDVPAGTYTLVLYSHHSQQTFVDEFVVGAR</sequence>
<organism evidence="2 3">
    <name type="scientific">Chloroflexus aggregans (strain MD-66 / DSM 9485)</name>
    <dbReference type="NCBI Taxonomy" id="326427"/>
    <lineage>
        <taxon>Bacteria</taxon>
        <taxon>Bacillati</taxon>
        <taxon>Chloroflexota</taxon>
        <taxon>Chloroflexia</taxon>
        <taxon>Chloroflexales</taxon>
        <taxon>Chloroflexineae</taxon>
        <taxon>Chloroflexaceae</taxon>
        <taxon>Chloroflexus</taxon>
    </lineage>
</organism>
<feature type="signal peptide" evidence="1">
    <location>
        <begin position="1"/>
        <end position="20"/>
    </location>
</feature>
<keyword evidence="3" id="KW-1185">Reference proteome</keyword>
<dbReference type="KEGG" id="cag:Cagg_2497"/>
<dbReference type="EMBL" id="CP001337">
    <property type="protein sequence ID" value="ACL25368.1"/>
    <property type="molecule type" value="Genomic_DNA"/>
</dbReference>
<protein>
    <recommendedName>
        <fullName evidence="4">DUF11 domain-containing protein</fullName>
    </recommendedName>
</protein>